<dbReference type="RefSeq" id="WP_109731887.1">
    <property type="nucleotide sequence ID" value="NZ_BAAACK010000003.1"/>
</dbReference>
<proteinExistence type="predicted"/>
<dbReference type="PROSITE" id="PS50977">
    <property type="entry name" value="HTH_TETR_2"/>
    <property type="match status" value="1"/>
</dbReference>
<evidence type="ECO:0000256" key="1">
    <source>
        <dbReference type="ARBA" id="ARBA00023125"/>
    </source>
</evidence>
<name>A0A2Y9BL74_9FIRM</name>
<keyword evidence="5" id="KW-1185">Reference proteome</keyword>
<dbReference type="InterPro" id="IPR050624">
    <property type="entry name" value="HTH-type_Tx_Regulator"/>
</dbReference>
<dbReference type="Gene3D" id="1.10.357.10">
    <property type="entry name" value="Tetracycline Repressor, domain 2"/>
    <property type="match status" value="1"/>
</dbReference>
<evidence type="ECO:0000313" key="5">
    <source>
        <dbReference type="Proteomes" id="UP000245845"/>
    </source>
</evidence>
<sequence>MNKNPLKKQQTKEKIFQAFFREYKQKPLRKITVSAIADNACINRCTFYEYFKDVYDLLEQAQETLIHEILACLDQIKEQDNPHKFELFSAFGQNILYKYGEQMAVLLSHGDTGFQKKLLNAMKPFLLEMLGIDDNDIKTNLVISYALFGITGYITTLYGSDTSITNQEAVRTLQKLMVTSLSQLPDASLPIYLYAK</sequence>
<evidence type="ECO:0000313" key="4">
    <source>
        <dbReference type="EMBL" id="PWJ28720.1"/>
    </source>
</evidence>
<feature type="DNA-binding region" description="H-T-H motif" evidence="2">
    <location>
        <begin position="32"/>
        <end position="51"/>
    </location>
</feature>
<accession>A0A2Y9BL74</accession>
<keyword evidence="1 2" id="KW-0238">DNA-binding</keyword>
<dbReference type="AlphaFoldDB" id="A0A2Y9BL74"/>
<dbReference type="OrthoDB" id="9810250at2"/>
<organism evidence="4 5">
    <name type="scientific">Faecalicatena orotica</name>
    <dbReference type="NCBI Taxonomy" id="1544"/>
    <lineage>
        <taxon>Bacteria</taxon>
        <taxon>Bacillati</taxon>
        <taxon>Bacillota</taxon>
        <taxon>Clostridia</taxon>
        <taxon>Lachnospirales</taxon>
        <taxon>Lachnospiraceae</taxon>
        <taxon>Faecalicatena</taxon>
    </lineage>
</organism>
<evidence type="ECO:0000256" key="2">
    <source>
        <dbReference type="PROSITE-ProRule" id="PRU00335"/>
    </source>
</evidence>
<evidence type="ECO:0000259" key="3">
    <source>
        <dbReference type="PROSITE" id="PS50977"/>
    </source>
</evidence>
<dbReference type="InterPro" id="IPR009057">
    <property type="entry name" value="Homeodomain-like_sf"/>
</dbReference>
<feature type="domain" description="HTH tetR-type" evidence="3">
    <location>
        <begin position="9"/>
        <end position="69"/>
    </location>
</feature>
<dbReference type="EMBL" id="QGDL01000008">
    <property type="protein sequence ID" value="PWJ28720.1"/>
    <property type="molecule type" value="Genomic_DNA"/>
</dbReference>
<reference evidence="4 5" key="1">
    <citation type="submission" date="2018-05" db="EMBL/GenBank/DDBJ databases">
        <title>The Hungate 1000. A catalogue of reference genomes from the rumen microbiome.</title>
        <authorList>
            <person name="Kelly W."/>
        </authorList>
    </citation>
    <scope>NUCLEOTIDE SEQUENCE [LARGE SCALE GENOMIC DNA]</scope>
    <source>
        <strain evidence="4 5">NLAE-zl-C242</strain>
    </source>
</reference>
<dbReference type="PANTHER" id="PTHR43479:SF11">
    <property type="entry name" value="ACREF_ENVCD OPERON REPRESSOR-RELATED"/>
    <property type="match status" value="1"/>
</dbReference>
<comment type="caution">
    <text evidence="4">The sequence shown here is derived from an EMBL/GenBank/DDBJ whole genome shotgun (WGS) entry which is preliminary data.</text>
</comment>
<dbReference type="InterPro" id="IPR001647">
    <property type="entry name" value="HTH_TetR"/>
</dbReference>
<protein>
    <submittedName>
        <fullName evidence="4">TetR family transcriptional regulator</fullName>
    </submittedName>
</protein>
<gene>
    <name evidence="4" type="ORF">A8806_108235</name>
</gene>
<dbReference type="GO" id="GO:0003677">
    <property type="term" value="F:DNA binding"/>
    <property type="evidence" value="ECO:0007669"/>
    <property type="project" value="UniProtKB-UniRule"/>
</dbReference>
<dbReference type="SUPFAM" id="SSF46689">
    <property type="entry name" value="Homeodomain-like"/>
    <property type="match status" value="1"/>
</dbReference>
<dbReference type="PANTHER" id="PTHR43479">
    <property type="entry name" value="ACREF/ENVCD OPERON REPRESSOR-RELATED"/>
    <property type="match status" value="1"/>
</dbReference>
<dbReference type="Proteomes" id="UP000245845">
    <property type="component" value="Unassembled WGS sequence"/>
</dbReference>